<reference evidence="8 9" key="1">
    <citation type="submission" date="2013-03" db="EMBL/GenBank/DDBJ databases">
        <title>The Genome Sequence of Phialophora europaea CBS 101466.</title>
        <authorList>
            <consortium name="The Broad Institute Genomics Platform"/>
            <person name="Cuomo C."/>
            <person name="de Hoog S."/>
            <person name="Gorbushina A."/>
            <person name="Walker B."/>
            <person name="Young S.K."/>
            <person name="Zeng Q."/>
            <person name="Gargeya S."/>
            <person name="Fitzgerald M."/>
            <person name="Haas B."/>
            <person name="Abouelleil A."/>
            <person name="Allen A.W."/>
            <person name="Alvarado L."/>
            <person name="Arachchi H.M."/>
            <person name="Berlin A.M."/>
            <person name="Chapman S.B."/>
            <person name="Gainer-Dewar J."/>
            <person name="Goldberg J."/>
            <person name="Griggs A."/>
            <person name="Gujja S."/>
            <person name="Hansen M."/>
            <person name="Howarth C."/>
            <person name="Imamovic A."/>
            <person name="Ireland A."/>
            <person name="Larimer J."/>
            <person name="McCowan C."/>
            <person name="Murphy C."/>
            <person name="Pearson M."/>
            <person name="Poon T.W."/>
            <person name="Priest M."/>
            <person name="Roberts A."/>
            <person name="Saif S."/>
            <person name="Shea T."/>
            <person name="Sisk P."/>
            <person name="Sykes S."/>
            <person name="Wortman J."/>
            <person name="Nusbaum C."/>
            <person name="Birren B."/>
        </authorList>
    </citation>
    <scope>NUCLEOTIDE SEQUENCE [LARGE SCALE GENOMIC DNA]</scope>
    <source>
        <strain evidence="8 9">CBS 101466</strain>
    </source>
</reference>
<dbReference type="SMART" id="SM00066">
    <property type="entry name" value="GAL4"/>
    <property type="match status" value="1"/>
</dbReference>
<dbReference type="GO" id="GO:0008270">
    <property type="term" value="F:zinc ion binding"/>
    <property type="evidence" value="ECO:0007669"/>
    <property type="project" value="InterPro"/>
</dbReference>
<dbReference type="AlphaFoldDB" id="W2S417"/>
<dbReference type="PANTHER" id="PTHR36206:SF13">
    <property type="entry name" value="TRANSCRIPTIONAL REGULATORY PROTEIN MOC3"/>
    <property type="match status" value="1"/>
</dbReference>
<evidence type="ECO:0000256" key="4">
    <source>
        <dbReference type="ARBA" id="ARBA00023125"/>
    </source>
</evidence>
<keyword evidence="6" id="KW-0539">Nucleus</keyword>
<evidence type="ECO:0000256" key="5">
    <source>
        <dbReference type="ARBA" id="ARBA00023163"/>
    </source>
</evidence>
<dbReference type="Gene3D" id="4.10.240.10">
    <property type="entry name" value="Zn(2)-C6 fungal-type DNA-binding domain"/>
    <property type="match status" value="1"/>
</dbReference>
<keyword evidence="2" id="KW-0862">Zinc</keyword>
<dbReference type="SUPFAM" id="SSF57701">
    <property type="entry name" value="Zn2/Cys6 DNA-binding domain"/>
    <property type="match status" value="1"/>
</dbReference>
<accession>W2S417</accession>
<dbReference type="CDD" id="cd00067">
    <property type="entry name" value="GAL4"/>
    <property type="match status" value="1"/>
</dbReference>
<dbReference type="InterPro" id="IPR052360">
    <property type="entry name" value="Transcr_Regulatory_Proteins"/>
</dbReference>
<dbReference type="InParanoid" id="W2S417"/>
<name>W2S417_CYPE1</name>
<dbReference type="RefSeq" id="XP_008714445.1">
    <property type="nucleotide sequence ID" value="XM_008716223.1"/>
</dbReference>
<evidence type="ECO:0000256" key="2">
    <source>
        <dbReference type="ARBA" id="ARBA00022833"/>
    </source>
</evidence>
<protein>
    <recommendedName>
        <fullName evidence="7">Zn(2)-C6 fungal-type domain-containing protein</fullName>
    </recommendedName>
</protein>
<dbReference type="HOGENOM" id="CLU_657232_0_0_1"/>
<evidence type="ECO:0000313" key="8">
    <source>
        <dbReference type="EMBL" id="ETN42709.1"/>
    </source>
</evidence>
<dbReference type="GeneID" id="19969206"/>
<dbReference type="OrthoDB" id="4117950at2759"/>
<sequence>MDPTKSQIRCKERRVRCDQKKPSCSACQKLGLECAWRPVPTALPISLSNDELRSFQFYRENTAHDLRGYVDDGFWGANLLRMSHGSKYLEHFIVSLSSLDEAFHLRTQPNQIGLALQRYRFSLDQYQIAIGGLLGDIAHPSEMAVVLAACLVCIAIELWHGNNHQARQHAKAGFNISSSLDLIPAKGHTSPTSPMLETLLPSLFRFCAELGLDVNDSFRKFSCVHQQSSLKQLASQELADASDIHARFFQLLDAYISEAHNTVLESGLGEAYRFIELLDQWYERMHTSTQKNQQLPRSYHLLAGHYHAVRAMLVAITTDDELEYDAQLEDFRKILAHCTEFLQLKRSKPRSLNTRRSPDAAVNLMLLFVAIKCRQPGIRRQAVRLMYRARRLEGLVLPKGCASESGMLAMRLVKHSFK</sequence>
<evidence type="ECO:0000313" key="9">
    <source>
        <dbReference type="Proteomes" id="UP000030752"/>
    </source>
</evidence>
<dbReference type="InterPro" id="IPR001138">
    <property type="entry name" value="Zn2Cys6_DnaBD"/>
</dbReference>
<feature type="domain" description="Zn(2)-C6 fungal-type" evidence="7">
    <location>
        <begin position="10"/>
        <end position="36"/>
    </location>
</feature>
<evidence type="ECO:0000256" key="3">
    <source>
        <dbReference type="ARBA" id="ARBA00023015"/>
    </source>
</evidence>
<keyword evidence="9" id="KW-1185">Reference proteome</keyword>
<evidence type="ECO:0000256" key="1">
    <source>
        <dbReference type="ARBA" id="ARBA00022723"/>
    </source>
</evidence>
<dbReference type="EMBL" id="KB822718">
    <property type="protein sequence ID" value="ETN42709.1"/>
    <property type="molecule type" value="Genomic_DNA"/>
</dbReference>
<organism evidence="8 9">
    <name type="scientific">Cyphellophora europaea (strain CBS 101466)</name>
    <name type="common">Phialophora europaea</name>
    <dbReference type="NCBI Taxonomy" id="1220924"/>
    <lineage>
        <taxon>Eukaryota</taxon>
        <taxon>Fungi</taxon>
        <taxon>Dikarya</taxon>
        <taxon>Ascomycota</taxon>
        <taxon>Pezizomycotina</taxon>
        <taxon>Eurotiomycetes</taxon>
        <taxon>Chaetothyriomycetidae</taxon>
        <taxon>Chaetothyriales</taxon>
        <taxon>Cyphellophoraceae</taxon>
        <taxon>Cyphellophora</taxon>
    </lineage>
</organism>
<dbReference type="GO" id="GO:0003677">
    <property type="term" value="F:DNA binding"/>
    <property type="evidence" value="ECO:0007669"/>
    <property type="project" value="UniProtKB-KW"/>
</dbReference>
<keyword evidence="3" id="KW-0805">Transcription regulation</keyword>
<dbReference type="InterPro" id="IPR036864">
    <property type="entry name" value="Zn2-C6_fun-type_DNA-bd_sf"/>
</dbReference>
<dbReference type="PANTHER" id="PTHR36206">
    <property type="entry name" value="ASPERCRYPTIN BIOSYNTHESIS CLUSTER-SPECIFIC TRANSCRIPTION REGULATOR ATNN-RELATED"/>
    <property type="match status" value="1"/>
</dbReference>
<keyword evidence="5" id="KW-0804">Transcription</keyword>
<dbReference type="Pfam" id="PF00172">
    <property type="entry name" value="Zn_clus"/>
    <property type="match status" value="1"/>
</dbReference>
<proteinExistence type="predicted"/>
<dbReference type="PROSITE" id="PS50048">
    <property type="entry name" value="ZN2_CY6_FUNGAL_2"/>
    <property type="match status" value="1"/>
</dbReference>
<dbReference type="Proteomes" id="UP000030752">
    <property type="component" value="Unassembled WGS sequence"/>
</dbReference>
<keyword evidence="4" id="KW-0238">DNA-binding</keyword>
<keyword evidence="1" id="KW-0479">Metal-binding</keyword>
<dbReference type="VEuPathDB" id="FungiDB:HMPREF1541_01867"/>
<evidence type="ECO:0000256" key="6">
    <source>
        <dbReference type="ARBA" id="ARBA00023242"/>
    </source>
</evidence>
<dbReference type="GO" id="GO:0000981">
    <property type="term" value="F:DNA-binding transcription factor activity, RNA polymerase II-specific"/>
    <property type="evidence" value="ECO:0007669"/>
    <property type="project" value="InterPro"/>
</dbReference>
<evidence type="ECO:0000259" key="7">
    <source>
        <dbReference type="PROSITE" id="PS50048"/>
    </source>
</evidence>
<gene>
    <name evidence="8" type="ORF">HMPREF1541_01867</name>
</gene>